<sequence length="403" mass="42283">MADQGDPRRRPRLAGTARPTGENHRATTFELFFDLVFVFAATRVTALMAHEHSAHGLLQGLLLLALLWWTWEAYTWLGNQARADEGVVRAGMAVATAAVFVVALTVPEAWHDAPGGLSGPLVLVGAYLLVRVVHLAVYGVAAGEDQGLRRQLALSWATLLAGVPPLVAGALLGGWTQTLLFAAALGVDWAGTYLTSRRGNWRVHSAAHWCERHGLFVLLAIGESVAAIGVGAAGSAIGAPLLAAAVLGMAVALCLWWLYFDVVALAAEHRLVRTLGAIRVKMVVEAYTYGHFPIVAGIVVTALGVEGVLAHAGEGAALGGFYAPALYGGAALYLGGHVLFGARVHAVLSLPRLVAVAALLVGLPVAIMMPPLAGLAGLVLVLVALVAVETTRYAEQRRDLREV</sequence>
<feature type="transmembrane region" description="Helical" evidence="2">
    <location>
        <begin position="178"/>
        <end position="195"/>
    </location>
</feature>
<keyword evidence="4" id="KW-1185">Reference proteome</keyword>
<feature type="transmembrane region" description="Helical" evidence="2">
    <location>
        <begin position="215"/>
        <end position="237"/>
    </location>
</feature>
<comment type="caution">
    <text evidence="3">The sequence shown here is derived from an EMBL/GenBank/DDBJ whole genome shotgun (WGS) entry which is preliminary data.</text>
</comment>
<feature type="transmembrane region" description="Helical" evidence="2">
    <location>
        <begin position="153"/>
        <end position="172"/>
    </location>
</feature>
<keyword evidence="2" id="KW-1133">Transmembrane helix</keyword>
<dbReference type="InterPro" id="IPR010640">
    <property type="entry name" value="Low_temperature_requirement_A"/>
</dbReference>
<dbReference type="EMBL" id="JAKRKC020000001">
    <property type="protein sequence ID" value="MCK2212259.1"/>
    <property type="molecule type" value="Genomic_DNA"/>
</dbReference>
<organism evidence="3 4">
    <name type="scientific">Actinomadura luzonensis</name>
    <dbReference type="NCBI Taxonomy" id="2805427"/>
    <lineage>
        <taxon>Bacteria</taxon>
        <taxon>Bacillati</taxon>
        <taxon>Actinomycetota</taxon>
        <taxon>Actinomycetes</taxon>
        <taxon>Streptosporangiales</taxon>
        <taxon>Thermomonosporaceae</taxon>
        <taxon>Actinomadura</taxon>
    </lineage>
</organism>
<evidence type="ECO:0000256" key="2">
    <source>
        <dbReference type="SAM" id="Phobius"/>
    </source>
</evidence>
<feature type="transmembrane region" description="Helical" evidence="2">
    <location>
        <begin position="288"/>
        <end position="309"/>
    </location>
</feature>
<evidence type="ECO:0000313" key="4">
    <source>
        <dbReference type="Proteomes" id="UP001317259"/>
    </source>
</evidence>
<feature type="transmembrane region" description="Helical" evidence="2">
    <location>
        <begin position="321"/>
        <end position="340"/>
    </location>
</feature>
<feature type="region of interest" description="Disordered" evidence="1">
    <location>
        <begin position="1"/>
        <end position="21"/>
    </location>
</feature>
<name>A0ABT0FIX1_9ACTN</name>
<protein>
    <submittedName>
        <fullName evidence="3">Low temperature requirement protein A</fullName>
    </submittedName>
</protein>
<feature type="transmembrane region" description="Helical" evidence="2">
    <location>
        <begin position="86"/>
        <end position="106"/>
    </location>
</feature>
<keyword evidence="2" id="KW-0812">Transmembrane</keyword>
<accession>A0ABT0FIX1</accession>
<gene>
    <name evidence="3" type="ORF">MF672_000375</name>
</gene>
<dbReference type="Pfam" id="PF06772">
    <property type="entry name" value="LtrA"/>
    <property type="match status" value="1"/>
</dbReference>
<reference evidence="3 4" key="1">
    <citation type="submission" date="2022-04" db="EMBL/GenBank/DDBJ databases">
        <title>Genome draft of Actinomadura sp. ATCC 31491.</title>
        <authorList>
            <person name="Shi X."/>
            <person name="Du Y."/>
        </authorList>
    </citation>
    <scope>NUCLEOTIDE SEQUENCE [LARGE SCALE GENOMIC DNA]</scope>
    <source>
        <strain evidence="3 4">ATCC 31491</strain>
    </source>
</reference>
<evidence type="ECO:0000256" key="1">
    <source>
        <dbReference type="SAM" id="MobiDB-lite"/>
    </source>
</evidence>
<dbReference type="PANTHER" id="PTHR36840">
    <property type="entry name" value="BLL5714 PROTEIN"/>
    <property type="match status" value="1"/>
</dbReference>
<feature type="transmembrane region" description="Helical" evidence="2">
    <location>
        <begin position="352"/>
        <end position="369"/>
    </location>
</feature>
<feature type="transmembrane region" description="Helical" evidence="2">
    <location>
        <begin position="243"/>
        <end position="267"/>
    </location>
</feature>
<feature type="transmembrane region" description="Helical" evidence="2">
    <location>
        <begin position="31"/>
        <end position="50"/>
    </location>
</feature>
<feature type="transmembrane region" description="Helical" evidence="2">
    <location>
        <begin position="56"/>
        <end position="74"/>
    </location>
</feature>
<dbReference type="RefSeq" id="WP_242371697.1">
    <property type="nucleotide sequence ID" value="NZ_JAKRKC020000001.1"/>
</dbReference>
<feature type="transmembrane region" description="Helical" evidence="2">
    <location>
        <begin position="375"/>
        <end position="394"/>
    </location>
</feature>
<feature type="transmembrane region" description="Helical" evidence="2">
    <location>
        <begin position="118"/>
        <end position="141"/>
    </location>
</feature>
<keyword evidence="2" id="KW-0472">Membrane</keyword>
<evidence type="ECO:0000313" key="3">
    <source>
        <dbReference type="EMBL" id="MCK2212259.1"/>
    </source>
</evidence>
<dbReference type="PANTHER" id="PTHR36840:SF1">
    <property type="entry name" value="BLL5714 PROTEIN"/>
    <property type="match status" value="1"/>
</dbReference>
<dbReference type="Proteomes" id="UP001317259">
    <property type="component" value="Unassembled WGS sequence"/>
</dbReference>
<proteinExistence type="predicted"/>